<evidence type="ECO:0000313" key="1">
    <source>
        <dbReference type="EMBL" id="MCA9758370.1"/>
    </source>
</evidence>
<reference evidence="1" key="1">
    <citation type="submission" date="2020-04" db="EMBL/GenBank/DDBJ databases">
        <authorList>
            <person name="Zhang T."/>
        </authorList>
    </citation>
    <scope>NUCLEOTIDE SEQUENCE</scope>
    <source>
        <strain evidence="1">HKST-UBA02</strain>
    </source>
</reference>
<reference evidence="1" key="2">
    <citation type="journal article" date="2021" name="Microbiome">
        <title>Successional dynamics and alternative stable states in a saline activated sludge microbial community over 9 years.</title>
        <authorList>
            <person name="Wang Y."/>
            <person name="Ye J."/>
            <person name="Ju F."/>
            <person name="Liu L."/>
            <person name="Boyd J.A."/>
            <person name="Deng Y."/>
            <person name="Parks D.H."/>
            <person name="Jiang X."/>
            <person name="Yin X."/>
            <person name="Woodcroft B.J."/>
            <person name="Tyson G.W."/>
            <person name="Hugenholtz P."/>
            <person name="Polz M.F."/>
            <person name="Zhang T."/>
        </authorList>
    </citation>
    <scope>NUCLEOTIDE SEQUENCE</scope>
    <source>
        <strain evidence="1">HKST-UBA02</strain>
    </source>
</reference>
<organism evidence="1 2">
    <name type="scientific">Eiseniibacteriota bacterium</name>
    <dbReference type="NCBI Taxonomy" id="2212470"/>
    <lineage>
        <taxon>Bacteria</taxon>
        <taxon>Candidatus Eiseniibacteriota</taxon>
    </lineage>
</organism>
<sequence>MGRAGAGPALRAGDEPFRWIRRLLGGLAEWVWARLRPYDPHLEGQPGSRPTCWEIAYRCPDEFVALTLQAELERHGIHSWVRSLELPGYEGLSQTRPVWGWLLVDRDDLADTELVLRQFLEATEKGAE</sequence>
<dbReference type="Proteomes" id="UP000739538">
    <property type="component" value="Unassembled WGS sequence"/>
</dbReference>
<comment type="caution">
    <text evidence="1">The sequence shown here is derived from an EMBL/GenBank/DDBJ whole genome shotgun (WGS) entry which is preliminary data.</text>
</comment>
<accession>A0A956NJL5</accession>
<protein>
    <recommendedName>
        <fullName evidence="3">DUF2007 domain-containing protein</fullName>
    </recommendedName>
</protein>
<gene>
    <name evidence="1" type="ORF">KDA27_21420</name>
</gene>
<name>A0A956NJL5_UNCEI</name>
<dbReference type="AlphaFoldDB" id="A0A956NJL5"/>
<evidence type="ECO:0000313" key="2">
    <source>
        <dbReference type="Proteomes" id="UP000739538"/>
    </source>
</evidence>
<dbReference type="EMBL" id="JAGQHS010000165">
    <property type="protein sequence ID" value="MCA9758370.1"/>
    <property type="molecule type" value="Genomic_DNA"/>
</dbReference>
<proteinExistence type="predicted"/>
<evidence type="ECO:0008006" key="3">
    <source>
        <dbReference type="Google" id="ProtNLM"/>
    </source>
</evidence>